<organism evidence="8 10">
    <name type="scientific">Rotaria sordida</name>
    <dbReference type="NCBI Taxonomy" id="392033"/>
    <lineage>
        <taxon>Eukaryota</taxon>
        <taxon>Metazoa</taxon>
        <taxon>Spiralia</taxon>
        <taxon>Gnathifera</taxon>
        <taxon>Rotifera</taxon>
        <taxon>Eurotatoria</taxon>
        <taxon>Bdelloidea</taxon>
        <taxon>Philodinida</taxon>
        <taxon>Philodinidae</taxon>
        <taxon>Rotaria</taxon>
    </lineage>
</organism>
<dbReference type="GO" id="GO:0004040">
    <property type="term" value="F:amidase activity"/>
    <property type="evidence" value="ECO:0007669"/>
    <property type="project" value="UniProtKB-EC"/>
</dbReference>
<name>A0A815ELA4_9BILA</name>
<evidence type="ECO:0000256" key="6">
    <source>
        <dbReference type="PIRSR" id="PIRSR001221-2"/>
    </source>
</evidence>
<protein>
    <recommendedName>
        <fullName evidence="3">amidase</fullName>
        <ecNumber evidence="3">3.5.1.4</ecNumber>
    </recommendedName>
</protein>
<proteinExistence type="inferred from homology"/>
<feature type="domain" description="Amidase" evidence="7">
    <location>
        <begin position="75"/>
        <end position="527"/>
    </location>
</feature>
<dbReference type="Pfam" id="PF01425">
    <property type="entry name" value="Amidase"/>
    <property type="match status" value="1"/>
</dbReference>
<feature type="active site" description="Charge relay system" evidence="5">
    <location>
        <position position="130"/>
    </location>
</feature>
<dbReference type="PANTHER" id="PTHR46072:SF4">
    <property type="entry name" value="AMIDASE C550.07-RELATED"/>
    <property type="match status" value="1"/>
</dbReference>
<feature type="active site" description="Charge relay system" evidence="5">
    <location>
        <position position="205"/>
    </location>
</feature>
<feature type="active site" description="Acyl-ester intermediate" evidence="5">
    <location>
        <position position="229"/>
    </location>
</feature>
<accession>A0A815ELA4</accession>
<dbReference type="PROSITE" id="PS00571">
    <property type="entry name" value="AMIDASES"/>
    <property type="match status" value="1"/>
</dbReference>
<dbReference type="EMBL" id="CAJNOL010004139">
    <property type="protein sequence ID" value="CAF1581846.1"/>
    <property type="molecule type" value="Genomic_DNA"/>
</dbReference>
<feature type="binding site" evidence="6">
    <location>
        <begin position="226"/>
        <end position="229"/>
    </location>
    <ligand>
        <name>substrate</name>
    </ligand>
</feature>
<evidence type="ECO:0000313" key="10">
    <source>
        <dbReference type="Proteomes" id="UP000663854"/>
    </source>
</evidence>
<evidence type="ECO:0000256" key="2">
    <source>
        <dbReference type="ARBA" id="ARBA00009199"/>
    </source>
</evidence>
<dbReference type="EMBL" id="CAJNOH010002863">
    <property type="protein sequence ID" value="CAF1313508.1"/>
    <property type="molecule type" value="Genomic_DNA"/>
</dbReference>
<comment type="similarity">
    <text evidence="2">Belongs to the amidase family.</text>
</comment>
<reference evidence="8" key="1">
    <citation type="submission" date="2021-02" db="EMBL/GenBank/DDBJ databases">
        <authorList>
            <person name="Nowell W R."/>
        </authorList>
    </citation>
    <scope>NUCLEOTIDE SEQUENCE</scope>
</reference>
<dbReference type="Gene3D" id="3.90.1300.10">
    <property type="entry name" value="Amidase signature (AS) domain"/>
    <property type="match status" value="1"/>
</dbReference>
<comment type="caution">
    <text evidence="8">The sequence shown here is derived from an EMBL/GenBank/DDBJ whole genome shotgun (WGS) entry which is preliminary data.</text>
</comment>
<dbReference type="InterPro" id="IPR023631">
    <property type="entry name" value="Amidase_dom"/>
</dbReference>
<dbReference type="EC" id="3.5.1.4" evidence="3"/>
<comment type="catalytic activity">
    <reaction evidence="1">
        <text>a monocarboxylic acid amide + H2O = a monocarboxylate + NH4(+)</text>
        <dbReference type="Rhea" id="RHEA:12020"/>
        <dbReference type="ChEBI" id="CHEBI:15377"/>
        <dbReference type="ChEBI" id="CHEBI:28938"/>
        <dbReference type="ChEBI" id="CHEBI:35757"/>
        <dbReference type="ChEBI" id="CHEBI:83628"/>
        <dbReference type="EC" id="3.5.1.4"/>
    </reaction>
</comment>
<feature type="binding site" evidence="6">
    <location>
        <position position="205"/>
    </location>
    <ligand>
        <name>substrate</name>
    </ligand>
</feature>
<evidence type="ECO:0000313" key="8">
    <source>
        <dbReference type="EMBL" id="CAF1313508.1"/>
    </source>
</evidence>
<evidence type="ECO:0000256" key="3">
    <source>
        <dbReference type="ARBA" id="ARBA00012922"/>
    </source>
</evidence>
<evidence type="ECO:0000256" key="4">
    <source>
        <dbReference type="ARBA" id="ARBA00022801"/>
    </source>
</evidence>
<dbReference type="PANTHER" id="PTHR46072">
    <property type="entry name" value="AMIDASE-RELATED-RELATED"/>
    <property type="match status" value="1"/>
</dbReference>
<gene>
    <name evidence="9" type="ORF">JXQ802_LOCUS46303</name>
    <name evidence="8" type="ORF">PYM288_LOCUS30539</name>
</gene>
<dbReference type="InterPro" id="IPR036928">
    <property type="entry name" value="AS_sf"/>
</dbReference>
<keyword evidence="11" id="KW-1185">Reference proteome</keyword>
<evidence type="ECO:0000313" key="11">
    <source>
        <dbReference type="Proteomes" id="UP000663870"/>
    </source>
</evidence>
<evidence type="ECO:0000313" key="9">
    <source>
        <dbReference type="EMBL" id="CAF1581846.1"/>
    </source>
</evidence>
<keyword evidence="4" id="KW-0378">Hydrolase</keyword>
<sequence length="541" mass="60451">MATSSIQRIRELRDASIPKDSLLGNLLPDSSVLDVTNIPRQCGLLSDDEITITEQYSATQLVTKLAQGQLTAQQVIKAYLKRAGIAHQLTNCATEFLEKEALDRAKYLDKEFKKRGGPIGPLHGLPISLKDMVTMKGRRLSSGWIKWIDRIGEDDTLIVKILYEAGAIFFVRTTEPQSLMHLECSGPIYGTTLNPFNRNLTSGGSSGGEGALLGLKASPMGIGTDIGGSIRSPAANNGVYGLRPTAFRIPIAGAMVAQMGRESIIGVLGPLARKREDINLFMKTVLDTEPWLRDPSLVPIPWRSISLNPKNLTIAVMWDDGVVHPHPPVIRALRETVEHLKKSGIQVIDWKPIDHQKGWDLISALYFCNGAEEERSLMAEVNEKPLPLTDWINNQPNVKKRNWIEMNELILEREHYRTLYAQIWNEREVFFNSSIDCLLAPVGPSAAPLHGTAKWWGYTSIWNLLDYPAAIFPVTTVDLVKDQVEVNYKPRNALDSENYKLYVSVETYANAPIGLQVISRRFNDEKVMKCVEIIEQAMGRE</sequence>
<dbReference type="Proteomes" id="UP000663870">
    <property type="component" value="Unassembled WGS sequence"/>
</dbReference>
<evidence type="ECO:0000256" key="5">
    <source>
        <dbReference type="PIRSR" id="PIRSR001221-1"/>
    </source>
</evidence>
<dbReference type="PIRSF" id="PIRSF001221">
    <property type="entry name" value="Amidase_fungi"/>
    <property type="match status" value="1"/>
</dbReference>
<dbReference type="InterPro" id="IPR020556">
    <property type="entry name" value="Amidase_CS"/>
</dbReference>
<evidence type="ECO:0000259" key="7">
    <source>
        <dbReference type="Pfam" id="PF01425"/>
    </source>
</evidence>
<dbReference type="Proteomes" id="UP000663854">
    <property type="component" value="Unassembled WGS sequence"/>
</dbReference>
<dbReference type="SUPFAM" id="SSF75304">
    <property type="entry name" value="Amidase signature (AS) enzymes"/>
    <property type="match status" value="1"/>
</dbReference>
<dbReference type="AlphaFoldDB" id="A0A815ELA4"/>
<feature type="binding site" evidence="6">
    <location>
        <position position="179"/>
    </location>
    <ligand>
        <name>substrate</name>
    </ligand>
</feature>
<evidence type="ECO:0000256" key="1">
    <source>
        <dbReference type="ARBA" id="ARBA00001311"/>
    </source>
</evidence>